<evidence type="ECO:0000313" key="4">
    <source>
        <dbReference type="Proteomes" id="UP000886595"/>
    </source>
</evidence>
<proteinExistence type="predicted"/>
<feature type="region of interest" description="Disordered" evidence="1">
    <location>
        <begin position="35"/>
        <end position="60"/>
    </location>
</feature>
<feature type="compositionally biased region" description="Basic and acidic residues" evidence="1">
    <location>
        <begin position="47"/>
        <end position="59"/>
    </location>
</feature>
<keyword evidence="2" id="KW-0812">Transmembrane</keyword>
<dbReference type="OrthoDB" id="1295726at2759"/>
<dbReference type="InterPro" id="IPR056715">
    <property type="entry name" value="DUF7813"/>
</dbReference>
<reference evidence="3 4" key="1">
    <citation type="submission" date="2020-02" db="EMBL/GenBank/DDBJ databases">
        <authorList>
            <person name="Ma Q."/>
            <person name="Huang Y."/>
            <person name="Song X."/>
            <person name="Pei D."/>
        </authorList>
    </citation>
    <scope>NUCLEOTIDE SEQUENCE [LARGE SCALE GENOMIC DNA]</scope>
    <source>
        <strain evidence="3">Sxm20200214</strain>
        <tissue evidence="3">Leaf</tissue>
    </source>
</reference>
<comment type="caution">
    <text evidence="3">The sequence shown here is derived from an EMBL/GenBank/DDBJ whole genome shotgun (WGS) entry which is preliminary data.</text>
</comment>
<sequence length="157" mass="17626">MRYLSGFDRISGFPRPISGNSLSLPQIVRSGFSLQHPKDQEDDEESGHDQEPESEKKDEDFESFVDLKLFLKGLDLGRGDAAALFYLVNFLSAAYGWVILGFTTVYSLVLAITFVTVINDLLGRFPWSGSRLGFKRVTGFILMRWAVRDALTQLLGL</sequence>
<keyword evidence="2" id="KW-0472">Membrane</keyword>
<evidence type="ECO:0000256" key="2">
    <source>
        <dbReference type="SAM" id="Phobius"/>
    </source>
</evidence>
<organism evidence="3 4">
    <name type="scientific">Brassica carinata</name>
    <name type="common">Ethiopian mustard</name>
    <name type="synonym">Abyssinian cabbage</name>
    <dbReference type="NCBI Taxonomy" id="52824"/>
    <lineage>
        <taxon>Eukaryota</taxon>
        <taxon>Viridiplantae</taxon>
        <taxon>Streptophyta</taxon>
        <taxon>Embryophyta</taxon>
        <taxon>Tracheophyta</taxon>
        <taxon>Spermatophyta</taxon>
        <taxon>Magnoliopsida</taxon>
        <taxon>eudicotyledons</taxon>
        <taxon>Gunneridae</taxon>
        <taxon>Pentapetalae</taxon>
        <taxon>rosids</taxon>
        <taxon>malvids</taxon>
        <taxon>Brassicales</taxon>
        <taxon>Brassicaceae</taxon>
        <taxon>Brassiceae</taxon>
        <taxon>Brassica</taxon>
    </lineage>
</organism>
<dbReference type="EMBL" id="JAAMPC010000002">
    <property type="protein sequence ID" value="KAG2326580.1"/>
    <property type="molecule type" value="Genomic_DNA"/>
</dbReference>
<keyword evidence="4" id="KW-1185">Reference proteome</keyword>
<name>A0A8X7WCW7_BRACI</name>
<dbReference type="AlphaFoldDB" id="A0A8X7WCW7"/>
<dbReference type="PANTHER" id="PTHR36353">
    <property type="entry name" value="TRANSMEMBRANE PROTEIN"/>
    <property type="match status" value="1"/>
</dbReference>
<keyword evidence="2" id="KW-1133">Transmembrane helix</keyword>
<feature type="transmembrane region" description="Helical" evidence="2">
    <location>
        <begin position="105"/>
        <end position="122"/>
    </location>
</feature>
<gene>
    <name evidence="3" type="ORF">Bca52824_009308</name>
</gene>
<evidence type="ECO:0000256" key="1">
    <source>
        <dbReference type="SAM" id="MobiDB-lite"/>
    </source>
</evidence>
<evidence type="ECO:0000313" key="3">
    <source>
        <dbReference type="EMBL" id="KAG2326580.1"/>
    </source>
</evidence>
<dbReference type="PANTHER" id="PTHR36353:SF1">
    <property type="entry name" value="TRANSMEMBRANE PROTEIN"/>
    <property type="match status" value="1"/>
</dbReference>
<dbReference type="Proteomes" id="UP000886595">
    <property type="component" value="Unassembled WGS sequence"/>
</dbReference>
<dbReference type="Pfam" id="PF25105">
    <property type="entry name" value="DUF7813"/>
    <property type="match status" value="1"/>
</dbReference>
<protein>
    <submittedName>
        <fullName evidence="3">Uncharacterized protein</fullName>
    </submittedName>
</protein>
<accession>A0A8X7WCW7</accession>